<protein>
    <submittedName>
        <fullName evidence="3">4709_t:CDS:1</fullName>
    </submittedName>
</protein>
<dbReference type="Pfam" id="PF05057">
    <property type="entry name" value="DUF676"/>
    <property type="match status" value="1"/>
</dbReference>
<comment type="similarity">
    <text evidence="1">Belongs to the putative lipase ROG1 family.</text>
</comment>
<dbReference type="InterPro" id="IPR007751">
    <property type="entry name" value="DUF676_lipase-like"/>
</dbReference>
<evidence type="ECO:0000259" key="2">
    <source>
        <dbReference type="Pfam" id="PF05057"/>
    </source>
</evidence>
<accession>A0A9N8UV24</accession>
<evidence type="ECO:0000256" key="1">
    <source>
        <dbReference type="ARBA" id="ARBA00007920"/>
    </source>
</evidence>
<gene>
    <name evidence="3" type="ORF">DEBURN_LOCUS204</name>
</gene>
<reference evidence="3" key="1">
    <citation type="submission" date="2021-06" db="EMBL/GenBank/DDBJ databases">
        <authorList>
            <person name="Kallberg Y."/>
            <person name="Tangrot J."/>
            <person name="Rosling A."/>
        </authorList>
    </citation>
    <scope>NUCLEOTIDE SEQUENCE</scope>
    <source>
        <strain evidence="3">AZ414A</strain>
    </source>
</reference>
<dbReference type="GO" id="GO:0047372">
    <property type="term" value="F:monoacylglycerol lipase activity"/>
    <property type="evidence" value="ECO:0007669"/>
    <property type="project" value="TreeGrafter"/>
</dbReference>
<dbReference type="AlphaFoldDB" id="A0A9N8UV24"/>
<evidence type="ECO:0000313" key="4">
    <source>
        <dbReference type="Proteomes" id="UP000789706"/>
    </source>
</evidence>
<name>A0A9N8UV24_9GLOM</name>
<dbReference type="PANTHER" id="PTHR12482:SF62">
    <property type="entry name" value="LIPASE ROG1-RELATED"/>
    <property type="match status" value="1"/>
</dbReference>
<dbReference type="OrthoDB" id="5368485at2759"/>
<feature type="domain" description="DUF676" evidence="2">
    <location>
        <begin position="195"/>
        <end position="404"/>
    </location>
</feature>
<keyword evidence="4" id="KW-1185">Reference proteome</keyword>
<dbReference type="SUPFAM" id="SSF53474">
    <property type="entry name" value="alpha/beta-Hydrolases"/>
    <property type="match status" value="1"/>
</dbReference>
<dbReference type="Gene3D" id="3.40.50.1820">
    <property type="entry name" value="alpha/beta hydrolase"/>
    <property type="match status" value="1"/>
</dbReference>
<dbReference type="Proteomes" id="UP000789706">
    <property type="component" value="Unassembled WGS sequence"/>
</dbReference>
<dbReference type="InterPro" id="IPR029058">
    <property type="entry name" value="AB_hydrolase_fold"/>
</dbReference>
<evidence type="ECO:0000313" key="3">
    <source>
        <dbReference type="EMBL" id="CAG8432880.1"/>
    </source>
</evidence>
<organism evidence="3 4">
    <name type="scientific">Diversispora eburnea</name>
    <dbReference type="NCBI Taxonomy" id="1213867"/>
    <lineage>
        <taxon>Eukaryota</taxon>
        <taxon>Fungi</taxon>
        <taxon>Fungi incertae sedis</taxon>
        <taxon>Mucoromycota</taxon>
        <taxon>Glomeromycotina</taxon>
        <taxon>Glomeromycetes</taxon>
        <taxon>Diversisporales</taxon>
        <taxon>Diversisporaceae</taxon>
        <taxon>Diversispora</taxon>
    </lineage>
</organism>
<sequence>MTDRSQNLLQLWNSASELTIGQMSRYRILFDKSKHISSSAWPPTTLVLEITNTTSMLFRGAILSGPYNISASFVESKYRGVKPEPTLSFPPKMKASIQCGDTWQVIIDVPTSGIGNWIIDILSEILFTSTKVKYDVKLFATIPKDASIEDEFEITKNILTSDDGTTTTFSSSIEYVFLKNHDLFKLPDLTTLKASDDYHLIVLTHGIHGTMLDELFLKEAMEEKHKDKNNIFFMSDLLHSYTESGIEACGKRLSTNLLEYLRWPWDDNRHLISKISFIGHSLGGLINLFLIGYLHSVTEGKFFSDIKPINFIAIASPFLGSSDLSWYITAGLRIGIAGQTGKDLALIPQHKPRSSSNVKNNKKDEPLLLSLAQPNSPSHITLCKFQCRTIYANVANDVPVSFRSSALYFHDPLDINLKQTITIAKQLNHLFKTINPSITTEEFIKRTCQTKSPIVHDKVYSPSDIPLLDENEEINISIEEKIARAWHKDMTWRKVFILLEGDAHTNVIVRRKWLNISGWKVIEHLSNEHEL</sequence>
<comment type="caution">
    <text evidence="3">The sequence shown here is derived from an EMBL/GenBank/DDBJ whole genome shotgun (WGS) entry which is preliminary data.</text>
</comment>
<dbReference type="InterPro" id="IPR044294">
    <property type="entry name" value="Lipase-like"/>
</dbReference>
<dbReference type="EMBL" id="CAJVPK010000006">
    <property type="protein sequence ID" value="CAG8432880.1"/>
    <property type="molecule type" value="Genomic_DNA"/>
</dbReference>
<proteinExistence type="inferred from homology"/>
<dbReference type="PANTHER" id="PTHR12482">
    <property type="entry name" value="LIPASE ROG1-RELATED-RELATED"/>
    <property type="match status" value="1"/>
</dbReference>